<feature type="compositionally biased region" description="Low complexity" evidence="1">
    <location>
        <begin position="164"/>
        <end position="175"/>
    </location>
</feature>
<feature type="signal peptide" evidence="3">
    <location>
        <begin position="1"/>
        <end position="25"/>
    </location>
</feature>
<evidence type="ECO:0000256" key="1">
    <source>
        <dbReference type="SAM" id="MobiDB-lite"/>
    </source>
</evidence>
<dbReference type="AlphaFoldDB" id="A0A0V0QT64"/>
<gene>
    <name evidence="4" type="ORF">PPERSA_04537</name>
</gene>
<organism evidence="4 5">
    <name type="scientific">Pseudocohnilembus persalinus</name>
    <name type="common">Ciliate</name>
    <dbReference type="NCBI Taxonomy" id="266149"/>
    <lineage>
        <taxon>Eukaryota</taxon>
        <taxon>Sar</taxon>
        <taxon>Alveolata</taxon>
        <taxon>Ciliophora</taxon>
        <taxon>Intramacronucleata</taxon>
        <taxon>Oligohymenophorea</taxon>
        <taxon>Scuticociliatia</taxon>
        <taxon>Philasterida</taxon>
        <taxon>Pseudocohnilembidae</taxon>
        <taxon>Pseudocohnilembus</taxon>
    </lineage>
</organism>
<keyword evidence="5" id="KW-1185">Reference proteome</keyword>
<keyword evidence="2" id="KW-0472">Membrane</keyword>
<evidence type="ECO:0008006" key="6">
    <source>
        <dbReference type="Google" id="ProtNLM"/>
    </source>
</evidence>
<feature type="region of interest" description="Disordered" evidence="1">
    <location>
        <begin position="164"/>
        <end position="197"/>
    </location>
</feature>
<feature type="transmembrane region" description="Helical" evidence="2">
    <location>
        <begin position="80"/>
        <end position="106"/>
    </location>
</feature>
<proteinExistence type="predicted"/>
<feature type="compositionally biased region" description="Polar residues" evidence="1">
    <location>
        <begin position="178"/>
        <end position="197"/>
    </location>
</feature>
<keyword evidence="2" id="KW-1133">Transmembrane helix</keyword>
<dbReference type="InParanoid" id="A0A0V0QT64"/>
<keyword evidence="2" id="KW-0812">Transmembrane</keyword>
<evidence type="ECO:0000313" key="5">
    <source>
        <dbReference type="Proteomes" id="UP000054937"/>
    </source>
</evidence>
<name>A0A0V0QT64_PSEPJ</name>
<evidence type="ECO:0000256" key="2">
    <source>
        <dbReference type="SAM" id="Phobius"/>
    </source>
</evidence>
<evidence type="ECO:0000313" key="4">
    <source>
        <dbReference type="EMBL" id="KRX05500.1"/>
    </source>
</evidence>
<reference evidence="4 5" key="1">
    <citation type="journal article" date="2015" name="Sci. Rep.">
        <title>Genome of the facultative scuticociliatosis pathogen Pseudocohnilembus persalinus provides insight into its virulence through horizontal gene transfer.</title>
        <authorList>
            <person name="Xiong J."/>
            <person name="Wang G."/>
            <person name="Cheng J."/>
            <person name="Tian M."/>
            <person name="Pan X."/>
            <person name="Warren A."/>
            <person name="Jiang C."/>
            <person name="Yuan D."/>
            <person name="Miao W."/>
        </authorList>
    </citation>
    <scope>NUCLEOTIDE SEQUENCE [LARGE SCALE GENOMIC DNA]</scope>
    <source>
        <strain evidence="4">36N120E</strain>
    </source>
</reference>
<dbReference type="Proteomes" id="UP000054937">
    <property type="component" value="Unassembled WGS sequence"/>
</dbReference>
<comment type="caution">
    <text evidence="4">The sequence shown here is derived from an EMBL/GenBank/DDBJ whole genome shotgun (WGS) entry which is preliminary data.</text>
</comment>
<sequence>MIKLQNITLISILLIFIINLQPISANPLDDCYYNGFIRCTTEYGTCTNNYNSCSHGYCYYCSITVNNQFYCGTKKECDEIFGLVFGIIGGVLAVSLIAVLVGVCIYKKKRKQRFEQQRRLYQQNQQNQSNHYQQTIPLGQVNNQNQQFFQQNQSTNQQYYPPQQQNVQPVQGQPINPLPQNNNTQEAINNSNQQLIQ</sequence>
<dbReference type="EMBL" id="LDAU01000107">
    <property type="protein sequence ID" value="KRX05500.1"/>
    <property type="molecule type" value="Genomic_DNA"/>
</dbReference>
<accession>A0A0V0QT64</accession>
<feature type="chain" id="PRO_5006867572" description="Transmembrane protein" evidence="3">
    <location>
        <begin position="26"/>
        <end position="197"/>
    </location>
</feature>
<protein>
    <recommendedName>
        <fullName evidence="6">Transmembrane protein</fullName>
    </recommendedName>
</protein>
<keyword evidence="3" id="KW-0732">Signal</keyword>
<evidence type="ECO:0000256" key="3">
    <source>
        <dbReference type="SAM" id="SignalP"/>
    </source>
</evidence>